<accession>A0A6J6CE31</accession>
<keyword evidence="2" id="KW-0808">Transferase</keyword>
<keyword evidence="3" id="KW-0547">Nucleotide-binding</keyword>
<dbReference type="AlphaFoldDB" id="A0A6J6CE31"/>
<evidence type="ECO:0000256" key="5">
    <source>
        <dbReference type="ARBA" id="ARBA00022840"/>
    </source>
</evidence>
<evidence type="ECO:0000256" key="6">
    <source>
        <dbReference type="SAM" id="MobiDB-lite"/>
    </source>
</evidence>
<proteinExistence type="predicted"/>
<dbReference type="InterPro" id="IPR000719">
    <property type="entry name" value="Prot_kinase_dom"/>
</dbReference>
<feature type="compositionally biased region" description="Basic and acidic residues" evidence="6">
    <location>
        <begin position="343"/>
        <end position="353"/>
    </location>
</feature>
<keyword evidence="1" id="KW-0723">Serine/threonine-protein kinase</keyword>
<dbReference type="GO" id="GO:0005524">
    <property type="term" value="F:ATP binding"/>
    <property type="evidence" value="ECO:0007669"/>
    <property type="project" value="UniProtKB-KW"/>
</dbReference>
<feature type="domain" description="Protein kinase" evidence="8">
    <location>
        <begin position="15"/>
        <end position="287"/>
    </location>
</feature>
<feature type="region of interest" description="Disordered" evidence="6">
    <location>
        <begin position="292"/>
        <end position="370"/>
    </location>
</feature>
<dbReference type="PANTHER" id="PTHR43289:SF6">
    <property type="entry name" value="SERINE_THREONINE-PROTEIN KINASE NEKL-3"/>
    <property type="match status" value="1"/>
</dbReference>
<evidence type="ECO:0000313" key="9">
    <source>
        <dbReference type="EMBL" id="CAB4549544.1"/>
    </source>
</evidence>
<keyword evidence="7" id="KW-1133">Transmembrane helix</keyword>
<name>A0A6J6CE31_9ZZZZ</name>
<dbReference type="PROSITE" id="PS00018">
    <property type="entry name" value="EF_HAND_1"/>
    <property type="match status" value="1"/>
</dbReference>
<dbReference type="FunFam" id="1.10.510.10:FF:000021">
    <property type="entry name" value="Serine/threonine protein kinase"/>
    <property type="match status" value="1"/>
</dbReference>
<dbReference type="PROSITE" id="PS00108">
    <property type="entry name" value="PROTEIN_KINASE_ST"/>
    <property type="match status" value="1"/>
</dbReference>
<dbReference type="FunFam" id="3.30.200.20:FF:000035">
    <property type="entry name" value="Serine/threonine protein kinase Stk1"/>
    <property type="match status" value="1"/>
</dbReference>
<evidence type="ECO:0000256" key="3">
    <source>
        <dbReference type="ARBA" id="ARBA00022741"/>
    </source>
</evidence>
<keyword evidence="7" id="KW-0812">Transmembrane</keyword>
<dbReference type="GO" id="GO:0004674">
    <property type="term" value="F:protein serine/threonine kinase activity"/>
    <property type="evidence" value="ECO:0007669"/>
    <property type="project" value="UniProtKB-KW"/>
</dbReference>
<dbReference type="EMBL" id="CAEZTC010000004">
    <property type="protein sequence ID" value="CAB4549544.1"/>
    <property type="molecule type" value="Genomic_DNA"/>
</dbReference>
<reference evidence="9" key="1">
    <citation type="submission" date="2020-05" db="EMBL/GenBank/DDBJ databases">
        <authorList>
            <person name="Chiriac C."/>
            <person name="Salcher M."/>
            <person name="Ghai R."/>
            <person name="Kavagutti S V."/>
        </authorList>
    </citation>
    <scope>NUCLEOTIDE SEQUENCE</scope>
</reference>
<dbReference type="PROSITE" id="PS50011">
    <property type="entry name" value="PROTEIN_KINASE_DOM"/>
    <property type="match status" value="1"/>
</dbReference>
<sequence>MAASRSTHDLIGGRYRLDGPIASGGMADVWRATDLQLRREVAVKLLRATVADDKTVVERFRREARSLARLTHPNIVPVYDCVEEDDGQVALVMRLIHGKSLRDMLDEAGDGTAPGELGVYLTVHIGKSIAAALAKAHAENIVHRDIKPANILITPKGEILLTDFGIAKPLKSSEDDGTDLTRVDIMMGTVKYLSPEQVQGRPLDGRADMYSLGLVLYECLAGKAPFKGENDQATAVARLERDPTPLGGIRTDVPSTVINVIHKMLRRKPETRYADCSEVVVALDEAMRNLHDADTPAGGLQPGGTVAPRQRPVPLDPLMANTSQRNLSSVPRDDTPPRTPRAPRPERATKDATPRGNARTKAALPTRRRTSTKRSYVPIALLLTAAVVMAFMLWRGLQNTSSDTLPTIVDNVEITAVNLVGVKSYDPNGDDKVENEDMLPALLDNNPASEWTTVCYGNQFFGSKAGVGVVATLSGIGLGDLTANFANGPYSADVFVSTAETIPATVDEWGLRVATAYSKDPGMATFEVNAPARHVLLLLREVGRSNSCSNANPYKGRVADLSFTSAK</sequence>
<dbReference type="SMART" id="SM00220">
    <property type="entry name" value="S_TKc"/>
    <property type="match status" value="1"/>
</dbReference>
<keyword evidence="7" id="KW-0472">Membrane</keyword>
<dbReference type="Gene3D" id="1.10.510.10">
    <property type="entry name" value="Transferase(Phosphotransferase) domain 1"/>
    <property type="match status" value="1"/>
</dbReference>
<dbReference type="InterPro" id="IPR011009">
    <property type="entry name" value="Kinase-like_dom_sf"/>
</dbReference>
<dbReference type="Gene3D" id="3.30.200.20">
    <property type="entry name" value="Phosphorylase Kinase, domain 1"/>
    <property type="match status" value="1"/>
</dbReference>
<feature type="transmembrane region" description="Helical" evidence="7">
    <location>
        <begin position="376"/>
        <end position="394"/>
    </location>
</feature>
<organism evidence="9">
    <name type="scientific">freshwater metagenome</name>
    <dbReference type="NCBI Taxonomy" id="449393"/>
    <lineage>
        <taxon>unclassified sequences</taxon>
        <taxon>metagenomes</taxon>
        <taxon>ecological metagenomes</taxon>
    </lineage>
</organism>
<gene>
    <name evidence="9" type="ORF">UFOPK1572_00067</name>
    <name evidence="10" type="ORF">UFOPK2169_00106</name>
</gene>
<feature type="compositionally biased region" description="Polar residues" evidence="6">
    <location>
        <begin position="320"/>
        <end position="329"/>
    </location>
</feature>
<evidence type="ECO:0000256" key="7">
    <source>
        <dbReference type="SAM" id="Phobius"/>
    </source>
</evidence>
<dbReference type="CDD" id="cd14014">
    <property type="entry name" value="STKc_PknB_like"/>
    <property type="match status" value="1"/>
</dbReference>
<evidence type="ECO:0000256" key="4">
    <source>
        <dbReference type="ARBA" id="ARBA00022777"/>
    </source>
</evidence>
<evidence type="ECO:0000259" key="8">
    <source>
        <dbReference type="PROSITE" id="PS50011"/>
    </source>
</evidence>
<dbReference type="PANTHER" id="PTHR43289">
    <property type="entry name" value="MITOGEN-ACTIVATED PROTEIN KINASE KINASE KINASE 20-RELATED"/>
    <property type="match status" value="1"/>
</dbReference>
<protein>
    <submittedName>
        <fullName evidence="9">Unannotated protein</fullName>
    </submittedName>
</protein>
<evidence type="ECO:0000313" key="10">
    <source>
        <dbReference type="EMBL" id="CAB4641366.1"/>
    </source>
</evidence>
<dbReference type="SUPFAM" id="SSF56112">
    <property type="entry name" value="Protein kinase-like (PK-like)"/>
    <property type="match status" value="1"/>
</dbReference>
<dbReference type="InterPro" id="IPR008271">
    <property type="entry name" value="Ser/Thr_kinase_AS"/>
</dbReference>
<evidence type="ECO:0000256" key="1">
    <source>
        <dbReference type="ARBA" id="ARBA00022527"/>
    </source>
</evidence>
<dbReference type="EMBL" id="CAEZWE010000002">
    <property type="protein sequence ID" value="CAB4641366.1"/>
    <property type="molecule type" value="Genomic_DNA"/>
</dbReference>
<keyword evidence="5" id="KW-0067">ATP-binding</keyword>
<keyword evidence="4" id="KW-0418">Kinase</keyword>
<evidence type="ECO:0000256" key="2">
    <source>
        <dbReference type="ARBA" id="ARBA00022679"/>
    </source>
</evidence>
<dbReference type="Pfam" id="PF00069">
    <property type="entry name" value="Pkinase"/>
    <property type="match status" value="1"/>
</dbReference>
<dbReference type="InterPro" id="IPR018247">
    <property type="entry name" value="EF_Hand_1_Ca_BS"/>
</dbReference>